<gene>
    <name evidence="1" type="ORF">DES52_102129</name>
</gene>
<evidence type="ECO:0000313" key="2">
    <source>
        <dbReference type="Proteomes" id="UP000248326"/>
    </source>
</evidence>
<keyword evidence="1" id="KW-0436">Ligase</keyword>
<dbReference type="InterPro" id="IPR009097">
    <property type="entry name" value="Cyclic_Pdiesterase"/>
</dbReference>
<dbReference type="OrthoDB" id="9789350at2"/>
<dbReference type="EMBL" id="QJSX01000002">
    <property type="protein sequence ID" value="PYE55765.1"/>
    <property type="molecule type" value="Genomic_DNA"/>
</dbReference>
<name>A0A318SEV6_9DEIO</name>
<dbReference type="Gene3D" id="3.90.1140.10">
    <property type="entry name" value="Cyclic phosphodiesterase"/>
    <property type="match status" value="1"/>
</dbReference>
<organism evidence="1 2">
    <name type="scientific">Deinococcus yavapaiensis KR-236</name>
    <dbReference type="NCBI Taxonomy" id="694435"/>
    <lineage>
        <taxon>Bacteria</taxon>
        <taxon>Thermotogati</taxon>
        <taxon>Deinococcota</taxon>
        <taxon>Deinococci</taxon>
        <taxon>Deinococcales</taxon>
        <taxon>Deinococcaceae</taxon>
        <taxon>Deinococcus</taxon>
    </lineage>
</organism>
<dbReference type="SUPFAM" id="SSF55144">
    <property type="entry name" value="LigT-like"/>
    <property type="match status" value="1"/>
</dbReference>
<comment type="caution">
    <text evidence="1">The sequence shown here is derived from an EMBL/GenBank/DDBJ whole genome shotgun (WGS) entry which is preliminary data.</text>
</comment>
<dbReference type="GO" id="GO:0016874">
    <property type="term" value="F:ligase activity"/>
    <property type="evidence" value="ECO:0007669"/>
    <property type="project" value="UniProtKB-KW"/>
</dbReference>
<accession>A0A318SEV6</accession>
<reference evidence="1 2" key="1">
    <citation type="submission" date="2018-06" db="EMBL/GenBank/DDBJ databases">
        <title>Genomic Encyclopedia of Type Strains, Phase IV (KMG-IV): sequencing the most valuable type-strain genomes for metagenomic binning, comparative biology and taxonomic classification.</title>
        <authorList>
            <person name="Goeker M."/>
        </authorList>
    </citation>
    <scope>NUCLEOTIDE SEQUENCE [LARGE SCALE GENOMIC DNA]</scope>
    <source>
        <strain evidence="1 2">DSM 18048</strain>
    </source>
</reference>
<protein>
    <submittedName>
        <fullName evidence="1">2'-5' RNA ligase</fullName>
    </submittedName>
</protein>
<dbReference type="AlphaFoldDB" id="A0A318SEV6"/>
<keyword evidence="2" id="KW-1185">Reference proteome</keyword>
<dbReference type="Proteomes" id="UP000248326">
    <property type="component" value="Unassembled WGS sequence"/>
</dbReference>
<dbReference type="RefSeq" id="WP_110885320.1">
    <property type="nucleotide sequence ID" value="NZ_QJSX01000002.1"/>
</dbReference>
<proteinExistence type="predicted"/>
<sequence>MTTPAPRHSVPSDVAATGVIVALGLPKEVASALAVPGGVPAEDLHVTLAYLGTTVQLGDSRLEAVRESVAKLAEHTPALAGRVTGIGRFSREDGLDVAYISVDAPELPAFREALLCELAEGAGLETDSRYGFTPHVTLAFVGADEDHPYDRVEPLSFAFDTLEVWAGPRRDAFSLRLGDGAPTACETTQAAEDTAGSVSLGALQAVVSDWLPSFVSVLSAERGRQRVKRVAEGLDDLHTRLLAAHLASPARAASGASPEAALLARASRVRSVETDLGLILGTAARDLQQALTDVTEDALGRHVRDALKPLLAWAAVADERDGD</sequence>
<dbReference type="Pfam" id="PF13563">
    <property type="entry name" value="2_5_RNA_ligase2"/>
    <property type="match status" value="1"/>
</dbReference>
<evidence type="ECO:0000313" key="1">
    <source>
        <dbReference type="EMBL" id="PYE55765.1"/>
    </source>
</evidence>